<sequence length="756" mass="86929">MKKKNILSILGSLNIVAIGTIAISCSNNNESYIKIDNHNDNYDANIDHTNKPSITPSIKPNHPQNNKIIEPSNNFINPEKDSNSNQSLPNSNSNSDSNSNQSVEPNFDHYKINNEIETNLKITNSTYSFLDNDRNYIDNSSKEFKEINQSEDSIRKMILNDFLPKNFYSHPRYKIKNENSVIGNEQKGKLSLVDTTTQTEVVDGVSWYQRLRYPETAVIKGGEDNSNTKLKLDADGSITGKQHDSYDSGATEVWAYYKGHLYSTIVDVMSVENTKKFNEEKKAREEAKKIVKDWHNLPILEKITETYKWITKNVKYDHNRELQNVLLNQTAYSALVEKHTVCTGYAKGFKMLMDELGIQCRLIEGQSSRENAARHVWNLIEVDGEWYHVDPTSDRLENRVGEKPMTETEFKFFMNSNEDFDKKDKFNRSIGKEGSRLRNYKINDFVHTKDEVLALIDNKLGELNKIPTHLTLVASSFSGVIKAFEEKGLEISERPKILENGVTKKIEYEFINKNKEIPVIDADIYLEKYKTENSFAIKVKFNNKEQITDLKVGNFNIENAMIKEVKKIDDGYILFLDHFKKFGDLEITLKSIKKMGYKFNIKSDSKLKFKIEKHSKPNATLQAISSNQVVLKNVSSGMQYKKNNNEWFDITNDNFLINNATLGTISIRYKDTYKVDSEVQTINLEKAQDVDNQVKLIYNNLIIGLDDSMEYRLKDEKDWKPIANSVMSNPKKGTYLIRRKAFGTTLASQTSELEIQ</sequence>
<gene>
    <name evidence="3" type="ORF">BCF89_10354</name>
</gene>
<dbReference type="PROSITE" id="PS51257">
    <property type="entry name" value="PROKAR_LIPOPROTEIN"/>
    <property type="match status" value="1"/>
</dbReference>
<dbReference type="GO" id="GO:0005737">
    <property type="term" value="C:cytoplasm"/>
    <property type="evidence" value="ECO:0007669"/>
    <property type="project" value="TreeGrafter"/>
</dbReference>
<dbReference type="SUPFAM" id="SSF54001">
    <property type="entry name" value="Cysteine proteinases"/>
    <property type="match status" value="1"/>
</dbReference>
<dbReference type="Proteomes" id="UP000249646">
    <property type="component" value="Unassembled WGS sequence"/>
</dbReference>
<dbReference type="Pfam" id="PF01841">
    <property type="entry name" value="Transglut_core"/>
    <property type="match status" value="1"/>
</dbReference>
<comment type="caution">
    <text evidence="3">The sequence shown here is derived from an EMBL/GenBank/DDBJ whole genome shotgun (WGS) entry which is preliminary data.</text>
</comment>
<name>A0A2W7G699_9BACT</name>
<dbReference type="InterPro" id="IPR038765">
    <property type="entry name" value="Papain-like_cys_pep_sf"/>
</dbReference>
<dbReference type="RefSeq" id="WP_111518426.1">
    <property type="nucleotide sequence ID" value="NZ_QKUB01000003.1"/>
</dbReference>
<evidence type="ECO:0000313" key="3">
    <source>
        <dbReference type="EMBL" id="PZW00595.1"/>
    </source>
</evidence>
<dbReference type="PANTHER" id="PTHR46333:SF2">
    <property type="entry name" value="CYTOKINESIS PROTEIN 3"/>
    <property type="match status" value="1"/>
</dbReference>
<evidence type="ECO:0000313" key="4">
    <source>
        <dbReference type="Proteomes" id="UP000249646"/>
    </source>
</evidence>
<dbReference type="SMART" id="SM00460">
    <property type="entry name" value="TGc"/>
    <property type="match status" value="1"/>
</dbReference>
<dbReference type="EMBL" id="QKUB01000003">
    <property type="protein sequence ID" value="PZW00595.1"/>
    <property type="molecule type" value="Genomic_DNA"/>
</dbReference>
<feature type="region of interest" description="Disordered" evidence="1">
    <location>
        <begin position="48"/>
        <end position="106"/>
    </location>
</feature>
<dbReference type="PANTHER" id="PTHR46333">
    <property type="entry name" value="CYTOKINESIS PROTEIN 3"/>
    <property type="match status" value="1"/>
</dbReference>
<dbReference type="AlphaFoldDB" id="A0A2W7G699"/>
<proteinExistence type="predicted"/>
<dbReference type="OrthoDB" id="393809at2"/>
<feature type="compositionally biased region" description="Polar residues" evidence="1">
    <location>
        <begin position="51"/>
        <end position="76"/>
    </location>
</feature>
<accession>A0A2W7G699</accession>
<evidence type="ECO:0000256" key="1">
    <source>
        <dbReference type="SAM" id="MobiDB-lite"/>
    </source>
</evidence>
<dbReference type="InterPro" id="IPR002931">
    <property type="entry name" value="Transglutaminase-like"/>
</dbReference>
<evidence type="ECO:0000259" key="2">
    <source>
        <dbReference type="SMART" id="SM00460"/>
    </source>
</evidence>
<feature type="domain" description="Transglutaminase-like" evidence="2">
    <location>
        <begin position="334"/>
        <end position="393"/>
    </location>
</feature>
<dbReference type="Gene3D" id="3.10.620.30">
    <property type="match status" value="1"/>
</dbReference>
<organism evidence="3 4">
    <name type="scientific">Metamycoplasma auris</name>
    <dbReference type="NCBI Taxonomy" id="51363"/>
    <lineage>
        <taxon>Bacteria</taxon>
        <taxon>Bacillati</taxon>
        <taxon>Mycoplasmatota</taxon>
        <taxon>Mycoplasmoidales</taxon>
        <taxon>Metamycoplasmataceae</taxon>
        <taxon>Metamycoplasma</taxon>
    </lineage>
</organism>
<reference evidence="3 4" key="1">
    <citation type="submission" date="2018-06" db="EMBL/GenBank/DDBJ databases">
        <title>Genomic Encyclopedia of Archaeal and Bacterial Type Strains, Phase II (KMG-II): from individual species to whole genera.</title>
        <authorList>
            <person name="Goeker M."/>
        </authorList>
    </citation>
    <scope>NUCLEOTIDE SEQUENCE [LARGE SCALE GENOMIC DNA]</scope>
    <source>
        <strain evidence="3 4">ATCC 51348</strain>
    </source>
</reference>
<protein>
    <submittedName>
        <fullName evidence="3">Transglutaminase superfamily protein</fullName>
    </submittedName>
</protein>
<dbReference type="NCBIfam" id="NF045980">
    <property type="entry name" value="MAG6410_fam_LP"/>
    <property type="match status" value="1"/>
</dbReference>
<keyword evidence="4" id="KW-1185">Reference proteome</keyword>
<dbReference type="InterPro" id="IPR052557">
    <property type="entry name" value="CAP/Cytokinesis_protein"/>
</dbReference>
<feature type="compositionally biased region" description="Low complexity" evidence="1">
    <location>
        <begin position="83"/>
        <end position="102"/>
    </location>
</feature>